<evidence type="ECO:0000313" key="2">
    <source>
        <dbReference type="EMBL" id="KAF8795198.1"/>
    </source>
</evidence>
<feature type="region of interest" description="Disordered" evidence="1">
    <location>
        <begin position="88"/>
        <end position="109"/>
    </location>
</feature>
<reference evidence="2" key="1">
    <citation type="journal article" date="2020" name="bioRxiv">
        <title>Chromosome-level reference genome of the European wasp spider Argiope bruennichi: a resource for studies on range expansion and evolutionary adaptation.</title>
        <authorList>
            <person name="Sheffer M.M."/>
            <person name="Hoppe A."/>
            <person name="Krehenwinkel H."/>
            <person name="Uhl G."/>
            <person name="Kuss A.W."/>
            <person name="Jensen L."/>
            <person name="Jensen C."/>
            <person name="Gillespie R.G."/>
            <person name="Hoff K.J."/>
            <person name="Prost S."/>
        </authorList>
    </citation>
    <scope>NUCLEOTIDE SEQUENCE</scope>
</reference>
<keyword evidence="3" id="KW-1185">Reference proteome</keyword>
<sequence>MADSGNGELLALLAEMKKSMDEMKQGQEKLLKEMKAGQEKLLQEMEAFTEIMKTGYEDMKSELKKGISSWKEILEDKVNKTEDNQVITEEMEGSSESQVEEKTKDRMENGVAERELSHLEDEPKFNKDRNEQGECQIIVELKRSYPNDSPEAEAEVQALGDGEDGLSSVGLKGLPLCKPIGISWHSDTEEDFVAGIADPCFNGLDFLQEFGFAADSPRNVMQVGDEESPVYPVKLCRCRRVLPVKADVLFRRSSVESCGQFSSVENEPGILAMKANTWLSSGLQKAPLDHPDIRLVRWK</sequence>
<evidence type="ECO:0000313" key="3">
    <source>
        <dbReference type="Proteomes" id="UP000807504"/>
    </source>
</evidence>
<protein>
    <submittedName>
        <fullName evidence="2">Uncharacterized protein</fullName>
    </submittedName>
</protein>
<name>A0A8T0FYD3_ARGBR</name>
<organism evidence="2 3">
    <name type="scientific">Argiope bruennichi</name>
    <name type="common">Wasp spider</name>
    <name type="synonym">Aranea bruennichi</name>
    <dbReference type="NCBI Taxonomy" id="94029"/>
    <lineage>
        <taxon>Eukaryota</taxon>
        <taxon>Metazoa</taxon>
        <taxon>Ecdysozoa</taxon>
        <taxon>Arthropoda</taxon>
        <taxon>Chelicerata</taxon>
        <taxon>Arachnida</taxon>
        <taxon>Araneae</taxon>
        <taxon>Araneomorphae</taxon>
        <taxon>Entelegynae</taxon>
        <taxon>Araneoidea</taxon>
        <taxon>Araneidae</taxon>
        <taxon>Argiope</taxon>
    </lineage>
</organism>
<gene>
    <name evidence="2" type="ORF">HNY73_003074</name>
</gene>
<comment type="caution">
    <text evidence="2">The sequence shown here is derived from an EMBL/GenBank/DDBJ whole genome shotgun (WGS) entry which is preliminary data.</text>
</comment>
<evidence type="ECO:0000256" key="1">
    <source>
        <dbReference type="SAM" id="MobiDB-lite"/>
    </source>
</evidence>
<feature type="compositionally biased region" description="Basic and acidic residues" evidence="1">
    <location>
        <begin position="99"/>
        <end position="109"/>
    </location>
</feature>
<proteinExistence type="predicted"/>
<dbReference type="Proteomes" id="UP000807504">
    <property type="component" value="Unassembled WGS sequence"/>
</dbReference>
<accession>A0A8T0FYD3</accession>
<dbReference type="AlphaFoldDB" id="A0A8T0FYD3"/>
<reference evidence="2" key="2">
    <citation type="submission" date="2020-06" db="EMBL/GenBank/DDBJ databases">
        <authorList>
            <person name="Sheffer M."/>
        </authorList>
    </citation>
    <scope>NUCLEOTIDE SEQUENCE</scope>
</reference>
<dbReference type="EMBL" id="JABXBU010000002">
    <property type="protein sequence ID" value="KAF8795198.1"/>
    <property type="molecule type" value="Genomic_DNA"/>
</dbReference>